<accession>A0A949N0J4</accession>
<keyword evidence="1" id="KW-1133">Transmembrane helix</keyword>
<protein>
    <submittedName>
        <fullName evidence="3">Phosphatase PAP2 family protein</fullName>
    </submittedName>
</protein>
<dbReference type="Proteomes" id="UP000694501">
    <property type="component" value="Unassembled WGS sequence"/>
</dbReference>
<evidence type="ECO:0000313" key="4">
    <source>
        <dbReference type="Proteomes" id="UP000694501"/>
    </source>
</evidence>
<dbReference type="InterPro" id="IPR000326">
    <property type="entry name" value="PAP2/HPO"/>
</dbReference>
<dbReference type="SUPFAM" id="SSF48317">
    <property type="entry name" value="Acid phosphatase/Vanadium-dependent haloperoxidase"/>
    <property type="match status" value="1"/>
</dbReference>
<feature type="transmembrane region" description="Helical" evidence="1">
    <location>
        <begin position="53"/>
        <end position="71"/>
    </location>
</feature>
<evidence type="ECO:0000256" key="1">
    <source>
        <dbReference type="SAM" id="Phobius"/>
    </source>
</evidence>
<organism evidence="3 4">
    <name type="scientific">Streptomyces tardus</name>
    <dbReference type="NCBI Taxonomy" id="2780544"/>
    <lineage>
        <taxon>Bacteria</taxon>
        <taxon>Bacillati</taxon>
        <taxon>Actinomycetota</taxon>
        <taxon>Actinomycetes</taxon>
        <taxon>Kitasatosporales</taxon>
        <taxon>Streptomycetaceae</taxon>
        <taxon>Streptomyces</taxon>
    </lineage>
</organism>
<dbReference type="Gene3D" id="1.20.144.10">
    <property type="entry name" value="Phosphatidic acid phosphatase type 2/haloperoxidase"/>
    <property type="match status" value="1"/>
</dbReference>
<keyword evidence="1" id="KW-0472">Membrane</keyword>
<dbReference type="AlphaFoldDB" id="A0A949N0J4"/>
<dbReference type="Pfam" id="PF01569">
    <property type="entry name" value="PAP2"/>
    <property type="match status" value="1"/>
</dbReference>
<evidence type="ECO:0000259" key="2">
    <source>
        <dbReference type="Pfam" id="PF01569"/>
    </source>
</evidence>
<dbReference type="InterPro" id="IPR036938">
    <property type="entry name" value="PAP2/HPO_sf"/>
</dbReference>
<keyword evidence="1" id="KW-0812">Transmembrane</keyword>
<feature type="transmembrane region" description="Helical" evidence="1">
    <location>
        <begin position="92"/>
        <end position="112"/>
    </location>
</feature>
<feature type="domain" description="Phosphatidic acid phosphatase type 2/haloperoxidase" evidence="2">
    <location>
        <begin position="142"/>
        <end position="204"/>
    </location>
</feature>
<reference evidence="3" key="1">
    <citation type="submission" date="2021-06" db="EMBL/GenBank/DDBJ databases">
        <title>Sequencing of actinobacteria type strains.</title>
        <authorList>
            <person name="Nguyen G.-S."/>
            <person name="Wentzel A."/>
        </authorList>
    </citation>
    <scope>NUCLEOTIDE SEQUENCE</scope>
    <source>
        <strain evidence="3">P38-E01</strain>
    </source>
</reference>
<sequence length="207" mass="21664">MSGPTVGGEGADDGSPSEGRAFARRVTDGLEPKNWIVAVTLIVGWWADGPAGLAWGAFGVVFAAVLPVLFIKYGIRRGSWADRHLGVRQHRLVVMPFIVGSVLLATLLMRAFDAPSELTALIASMVAAMAVLLVVTVWWKVSVHSAVSSGSVVVLALTCGPLLWAGFVLVALVGWSRVSLRDHTPAQVLVGTVLGGAVAGVVFTALR</sequence>
<comment type="caution">
    <text evidence="3">The sequence shown here is derived from an EMBL/GenBank/DDBJ whole genome shotgun (WGS) entry which is preliminary data.</text>
</comment>
<name>A0A949N0J4_9ACTN</name>
<feature type="transmembrane region" description="Helical" evidence="1">
    <location>
        <begin position="118"/>
        <end position="139"/>
    </location>
</feature>
<evidence type="ECO:0000313" key="3">
    <source>
        <dbReference type="EMBL" id="MBU7596765.1"/>
    </source>
</evidence>
<dbReference type="EMBL" id="JAELVF020000001">
    <property type="protein sequence ID" value="MBU7596765.1"/>
    <property type="molecule type" value="Genomic_DNA"/>
</dbReference>
<feature type="transmembrane region" description="Helical" evidence="1">
    <location>
        <begin position="151"/>
        <end position="175"/>
    </location>
</feature>
<feature type="transmembrane region" description="Helical" evidence="1">
    <location>
        <begin position="187"/>
        <end position="206"/>
    </location>
</feature>
<keyword evidence="4" id="KW-1185">Reference proteome</keyword>
<proteinExistence type="predicted"/>
<gene>
    <name evidence="3" type="ORF">JGS22_003705</name>
</gene>